<dbReference type="AlphaFoldDB" id="A0A1D2A4R3"/>
<keyword evidence="4 16" id="KW-0812">Transmembrane</keyword>
<evidence type="ECO:0000256" key="15">
    <source>
        <dbReference type="ARBA" id="ARBA00049166"/>
    </source>
</evidence>
<dbReference type="GO" id="GO:0047751">
    <property type="term" value="F:3-oxo-5-alpha-steroid 4-dehydrogenase (NADP+) activity"/>
    <property type="evidence" value="ECO:0007669"/>
    <property type="project" value="UniProtKB-EC"/>
</dbReference>
<feature type="transmembrane region" description="Helical" evidence="16">
    <location>
        <begin position="148"/>
        <end position="168"/>
    </location>
</feature>
<dbReference type="PIRSF" id="PIRSF015596">
    <property type="entry name" value="5_alpha-SR2"/>
    <property type="match status" value="1"/>
</dbReference>
<keyword evidence="11" id="KW-0443">Lipid metabolism</keyword>
<dbReference type="GO" id="GO:0030154">
    <property type="term" value="P:cell differentiation"/>
    <property type="evidence" value="ECO:0007669"/>
    <property type="project" value="UniProtKB-KW"/>
</dbReference>
<dbReference type="InterPro" id="IPR016636">
    <property type="entry name" value="3-oxo-5-alpha-steroid_4-DH"/>
</dbReference>
<accession>A0A1D2A4R3</accession>
<dbReference type="GO" id="GO:0016132">
    <property type="term" value="P:brassinosteroid biosynthetic process"/>
    <property type="evidence" value="ECO:0007669"/>
    <property type="project" value="UniProtKB-UniPathway"/>
</dbReference>
<evidence type="ECO:0000256" key="5">
    <source>
        <dbReference type="ARBA" id="ARBA00022782"/>
    </source>
</evidence>
<comment type="pathway">
    <text evidence="16">Plant hormone biosynthesis; brassinosteroid biosynthesis.</text>
</comment>
<evidence type="ECO:0000256" key="12">
    <source>
        <dbReference type="ARBA" id="ARBA00023136"/>
    </source>
</evidence>
<feature type="transmembrane region" description="Helical" evidence="16">
    <location>
        <begin position="60"/>
        <end position="80"/>
    </location>
</feature>
<evidence type="ECO:0000256" key="8">
    <source>
        <dbReference type="ARBA" id="ARBA00022857"/>
    </source>
</evidence>
<evidence type="ECO:0000256" key="6">
    <source>
        <dbReference type="ARBA" id="ARBA00022824"/>
    </source>
</evidence>
<keyword evidence="7" id="KW-0492">Microsome</keyword>
<keyword evidence="12 16" id="KW-0472">Membrane</keyword>
<evidence type="ECO:0000313" key="18">
    <source>
        <dbReference type="EMBL" id="JAT73943.1"/>
    </source>
</evidence>
<dbReference type="EMBL" id="GDKF01004679">
    <property type="protein sequence ID" value="JAT73943.1"/>
    <property type="molecule type" value="Transcribed_RNA"/>
</dbReference>
<evidence type="ECO:0000259" key="17">
    <source>
        <dbReference type="Pfam" id="PF02544"/>
    </source>
</evidence>
<evidence type="ECO:0000256" key="11">
    <source>
        <dbReference type="ARBA" id="ARBA00023098"/>
    </source>
</evidence>
<proteinExistence type="inferred from homology"/>
<dbReference type="UniPathway" id="UPA00381"/>
<dbReference type="PANTHER" id="PTHR10556:SF57">
    <property type="entry name" value="3-OXO-5-ALPHA-STEROID 4-DEHYDROGENASE 1"/>
    <property type="match status" value="1"/>
</dbReference>
<dbReference type="Pfam" id="PF02544">
    <property type="entry name" value="Steroid_dh"/>
    <property type="match status" value="1"/>
</dbReference>
<gene>
    <name evidence="18" type="ORF">g.49372</name>
</gene>
<reference evidence="18" key="1">
    <citation type="submission" date="2015-08" db="EMBL/GenBank/DDBJ databases">
        <authorList>
            <person name="Babu N.S."/>
            <person name="Beckwith C.J."/>
            <person name="Beseler K.G."/>
            <person name="Brison A."/>
            <person name="Carone J.V."/>
            <person name="Caskin T.P."/>
            <person name="Diamond M."/>
            <person name="Durham M.E."/>
            <person name="Foxe J.M."/>
            <person name="Go M."/>
            <person name="Henderson B.A."/>
            <person name="Jones I.B."/>
            <person name="McGettigan J.A."/>
            <person name="Micheletti S.J."/>
            <person name="Nasrallah M.E."/>
            <person name="Ortiz D."/>
            <person name="Piller C.R."/>
            <person name="Privatt S.R."/>
            <person name="Schneider S.L."/>
            <person name="Sharp S."/>
            <person name="Smith T.C."/>
            <person name="Stanton J.D."/>
            <person name="Ullery H.E."/>
            <person name="Wilson R.J."/>
            <person name="Serrano M.G."/>
            <person name="Buck G."/>
            <person name="Lee V."/>
            <person name="Wang Y."/>
            <person name="Carvalho R."/>
            <person name="Voegtly L."/>
            <person name="Shi R."/>
            <person name="Duckworth R."/>
            <person name="Johnson A."/>
            <person name="Loviza R."/>
            <person name="Walstead R."/>
            <person name="Shah Z."/>
            <person name="Kiflezghi M."/>
            <person name="Wade K."/>
            <person name="Ball S.L."/>
            <person name="Bradley K.W."/>
            <person name="Asai D.J."/>
            <person name="Bowman C.A."/>
            <person name="Russell D.A."/>
            <person name="Pope W.H."/>
            <person name="Jacobs-Sera D."/>
            <person name="Hendrix R.W."/>
            <person name="Hatfull G.F."/>
        </authorList>
    </citation>
    <scope>NUCLEOTIDE SEQUENCE</scope>
</reference>
<dbReference type="InterPro" id="IPR039357">
    <property type="entry name" value="SRD5A/TECR"/>
</dbReference>
<evidence type="ECO:0000256" key="7">
    <source>
        <dbReference type="ARBA" id="ARBA00022848"/>
    </source>
</evidence>
<name>A0A1D2A4R3_AUXPR</name>
<keyword evidence="16" id="KW-1069">Brassinosteroid biosynthesis</keyword>
<comment type="catalytic activity">
    <reaction evidence="15">
        <text>androst-4-ene-3,17-dione + NADPH + H(+) = 5alpha-androstan-3,17-dione + NADP(+)</text>
        <dbReference type="Rhea" id="RHEA:50816"/>
        <dbReference type="ChEBI" id="CHEBI:15378"/>
        <dbReference type="ChEBI" id="CHEBI:15994"/>
        <dbReference type="ChEBI" id="CHEBI:16422"/>
        <dbReference type="ChEBI" id="CHEBI:57783"/>
        <dbReference type="ChEBI" id="CHEBI:58349"/>
    </reaction>
    <physiologicalReaction direction="left-to-right" evidence="15">
        <dbReference type="Rhea" id="RHEA:50817"/>
    </physiologicalReaction>
</comment>
<keyword evidence="6" id="KW-0256">Endoplasmic reticulum</keyword>
<comment type="catalytic activity">
    <reaction evidence="14 16">
        <text>a 3-oxo-5alpha-steroid + NADP(+) = a 3-oxo-Delta(4)-steroid + NADPH + H(+)</text>
        <dbReference type="Rhea" id="RHEA:54384"/>
        <dbReference type="ChEBI" id="CHEBI:13601"/>
        <dbReference type="ChEBI" id="CHEBI:15378"/>
        <dbReference type="ChEBI" id="CHEBI:47909"/>
        <dbReference type="ChEBI" id="CHEBI:57783"/>
        <dbReference type="ChEBI" id="CHEBI:58349"/>
        <dbReference type="EC" id="1.3.1.22"/>
    </reaction>
</comment>
<protein>
    <recommendedName>
        <fullName evidence="16">Steroid 5-alpha-reductase DET2</fullName>
        <ecNumber evidence="16">1.3.1.22</ecNumber>
    </recommendedName>
</protein>
<evidence type="ECO:0000256" key="3">
    <source>
        <dbReference type="ARBA" id="ARBA00007742"/>
    </source>
</evidence>
<evidence type="ECO:0000256" key="2">
    <source>
        <dbReference type="ARBA" id="ARBA00004524"/>
    </source>
</evidence>
<feature type="transmembrane region" description="Helical" evidence="16">
    <location>
        <begin position="87"/>
        <end position="105"/>
    </location>
</feature>
<keyword evidence="8" id="KW-0521">NADP</keyword>
<evidence type="ECO:0000256" key="4">
    <source>
        <dbReference type="ARBA" id="ARBA00022692"/>
    </source>
</evidence>
<dbReference type="PANTHER" id="PTHR10556">
    <property type="entry name" value="3-OXO-5-ALPHA-STEROID 4-DEHYDROGENASE"/>
    <property type="match status" value="1"/>
</dbReference>
<evidence type="ECO:0000256" key="16">
    <source>
        <dbReference type="PIRNR" id="PIRNR015596"/>
    </source>
</evidence>
<dbReference type="InterPro" id="IPR001104">
    <property type="entry name" value="3-oxo-5_a-steroid_4-DH_C"/>
</dbReference>
<dbReference type="PROSITE" id="PS50244">
    <property type="entry name" value="S5A_REDUCTASE"/>
    <property type="match status" value="1"/>
</dbReference>
<evidence type="ECO:0000256" key="14">
    <source>
        <dbReference type="ARBA" id="ARBA00048164"/>
    </source>
</evidence>
<feature type="transmembrane region" description="Helical" evidence="16">
    <location>
        <begin position="19"/>
        <end position="40"/>
    </location>
</feature>
<evidence type="ECO:0000256" key="9">
    <source>
        <dbReference type="ARBA" id="ARBA00022989"/>
    </source>
</evidence>
<dbReference type="FunFam" id="1.20.120.1630:FF:000002">
    <property type="entry name" value="Steroid 5 alpha-reductase 1"/>
    <property type="match status" value="1"/>
</dbReference>
<keyword evidence="16" id="KW-0444">Lipid biosynthesis</keyword>
<comment type="function">
    <text evidence="16">Involved in a reduction step in the biosynthesis of the plant steroid, brassinolide.</text>
</comment>
<organism evidence="18">
    <name type="scientific">Auxenochlorella protothecoides</name>
    <name type="common">Green microalga</name>
    <name type="synonym">Chlorella protothecoides</name>
    <dbReference type="NCBI Taxonomy" id="3075"/>
    <lineage>
        <taxon>Eukaryota</taxon>
        <taxon>Viridiplantae</taxon>
        <taxon>Chlorophyta</taxon>
        <taxon>core chlorophytes</taxon>
        <taxon>Trebouxiophyceae</taxon>
        <taxon>Chlorellales</taxon>
        <taxon>Chlorellaceae</taxon>
        <taxon>Auxenochlorella</taxon>
    </lineage>
</organism>
<feature type="domain" description="3-oxo-5-alpha-steroid 4-dehydrogenase C-terminal" evidence="17">
    <location>
        <begin position="120"/>
        <end position="265"/>
    </location>
</feature>
<keyword evidence="5" id="KW-0221">Differentiation</keyword>
<evidence type="ECO:0000256" key="10">
    <source>
        <dbReference type="ARBA" id="ARBA00023002"/>
    </source>
</evidence>
<comment type="function">
    <text evidence="13">Converts testosterone into 5-alpha-dihydrotestosterone and progesterone or corticosterone into their corresponding 5-alpha-3-oxosteroids. It plays a central role in sexual differentiation and androgen physiology.</text>
</comment>
<dbReference type="EC" id="1.3.1.22" evidence="16"/>
<evidence type="ECO:0000256" key="1">
    <source>
        <dbReference type="ARBA" id="ARBA00004477"/>
    </source>
</evidence>
<comment type="similarity">
    <text evidence="3 16">Belongs to the steroid 5-alpha reductase family.</text>
</comment>
<keyword evidence="10" id="KW-0560">Oxidoreductase</keyword>
<keyword evidence="9 16" id="KW-1133">Transmembrane helix</keyword>
<dbReference type="Gene3D" id="1.20.120.1630">
    <property type="match status" value="1"/>
</dbReference>
<comment type="subcellular location">
    <subcellularLocation>
        <location evidence="1">Endoplasmic reticulum membrane</location>
        <topology evidence="1">Multi-pass membrane protein</topology>
    </subcellularLocation>
    <subcellularLocation>
        <location evidence="2">Microsome membrane</location>
    </subcellularLocation>
</comment>
<evidence type="ECO:0000256" key="13">
    <source>
        <dbReference type="ARBA" id="ARBA00037789"/>
    </source>
</evidence>
<dbReference type="GO" id="GO:0005789">
    <property type="term" value="C:endoplasmic reticulum membrane"/>
    <property type="evidence" value="ECO:0007669"/>
    <property type="project" value="UniProtKB-SubCell"/>
</dbReference>
<keyword evidence="16" id="KW-0752">Steroid biosynthesis</keyword>
<sequence length="265" mass="29082">MGIPAALGSMIQSLSTYQLAWGMIAMAGLAAALLLGGIVAPYGRYSSSAWGPLIPPRLAWLTQEILSLAIPVVWLAAFATQEQRARVSDPVNAVLMAMFLVHYIHRDLIYPFRIVPGKGTPLAVWSMAAGFCAYNGYLQTRYLLEEAAMGRAISPTFLLGAALWALGWGINLHSDTVLIRQRGGRRKGYSIPQGGLFALVSAANYFGEVVEWLGWALACRSLPATAFALFTIANLVPRALHHHAWYHKTFKTYPKQRRAIIPFLL</sequence>